<feature type="domain" description="L,D-TPase catalytic" evidence="9">
    <location>
        <begin position="31"/>
        <end position="167"/>
    </location>
</feature>
<feature type="active site" description="Nucleophile" evidence="7">
    <location>
        <position position="143"/>
    </location>
</feature>
<organism evidence="10 11">
    <name type="scientific">Asticcacaulis benevestitus DSM 16100 = ATCC BAA-896</name>
    <dbReference type="NCBI Taxonomy" id="1121022"/>
    <lineage>
        <taxon>Bacteria</taxon>
        <taxon>Pseudomonadati</taxon>
        <taxon>Pseudomonadota</taxon>
        <taxon>Alphaproteobacteria</taxon>
        <taxon>Caulobacterales</taxon>
        <taxon>Caulobacteraceae</taxon>
        <taxon>Asticcacaulis</taxon>
    </lineage>
</organism>
<evidence type="ECO:0000259" key="9">
    <source>
        <dbReference type="PROSITE" id="PS52029"/>
    </source>
</evidence>
<dbReference type="GO" id="GO:0004180">
    <property type="term" value="F:carboxypeptidase activity"/>
    <property type="evidence" value="ECO:0007669"/>
    <property type="project" value="UniProtKB-ARBA"/>
</dbReference>
<dbReference type="EMBL" id="AWGB01000013">
    <property type="protein sequence ID" value="ESQ92426.1"/>
    <property type="molecule type" value="Genomic_DNA"/>
</dbReference>
<keyword evidence="3" id="KW-0808">Transferase</keyword>
<keyword evidence="8" id="KW-0732">Signal</keyword>
<dbReference type="InterPro" id="IPR038063">
    <property type="entry name" value="Transpep_catalytic_dom"/>
</dbReference>
<evidence type="ECO:0000256" key="8">
    <source>
        <dbReference type="SAM" id="SignalP"/>
    </source>
</evidence>
<dbReference type="PATRIC" id="fig|1121022.4.peg.1730"/>
<evidence type="ECO:0000256" key="3">
    <source>
        <dbReference type="ARBA" id="ARBA00022679"/>
    </source>
</evidence>
<evidence type="ECO:0000256" key="6">
    <source>
        <dbReference type="ARBA" id="ARBA00023316"/>
    </source>
</evidence>
<evidence type="ECO:0000313" key="11">
    <source>
        <dbReference type="Proteomes" id="UP000017837"/>
    </source>
</evidence>
<dbReference type="GO" id="GO:0008360">
    <property type="term" value="P:regulation of cell shape"/>
    <property type="evidence" value="ECO:0007669"/>
    <property type="project" value="UniProtKB-UniRule"/>
</dbReference>
<dbReference type="CDD" id="cd16913">
    <property type="entry name" value="YkuD_like"/>
    <property type="match status" value="1"/>
</dbReference>
<keyword evidence="4 7" id="KW-0133">Cell shape</keyword>
<dbReference type="GO" id="GO:0016740">
    <property type="term" value="F:transferase activity"/>
    <property type="evidence" value="ECO:0007669"/>
    <property type="project" value="UniProtKB-KW"/>
</dbReference>
<feature type="signal peptide" evidence="8">
    <location>
        <begin position="1"/>
        <end position="23"/>
    </location>
</feature>
<evidence type="ECO:0000256" key="7">
    <source>
        <dbReference type="PROSITE-ProRule" id="PRU01373"/>
    </source>
</evidence>
<dbReference type="PANTHER" id="PTHR36699">
    <property type="entry name" value="LD-TRANSPEPTIDASE"/>
    <property type="match status" value="1"/>
</dbReference>
<dbReference type="eggNOG" id="COG3034">
    <property type="taxonomic scope" value="Bacteria"/>
</dbReference>
<dbReference type="UniPathway" id="UPA00219"/>
<evidence type="ECO:0000313" key="10">
    <source>
        <dbReference type="EMBL" id="ESQ92426.1"/>
    </source>
</evidence>
<dbReference type="PROSITE" id="PS52029">
    <property type="entry name" value="LD_TPASE"/>
    <property type="match status" value="1"/>
</dbReference>
<dbReference type="GO" id="GO:0009252">
    <property type="term" value="P:peptidoglycan biosynthetic process"/>
    <property type="evidence" value="ECO:0007669"/>
    <property type="project" value="UniProtKB-UniPathway"/>
</dbReference>
<dbReference type="GO" id="GO:0071555">
    <property type="term" value="P:cell wall organization"/>
    <property type="evidence" value="ECO:0007669"/>
    <property type="project" value="UniProtKB-UniRule"/>
</dbReference>
<protein>
    <recommendedName>
        <fullName evidence="9">L,D-TPase catalytic domain-containing protein</fullName>
    </recommendedName>
</protein>
<dbReference type="Pfam" id="PF03734">
    <property type="entry name" value="YkuD"/>
    <property type="match status" value="1"/>
</dbReference>
<comment type="similarity">
    <text evidence="2">Belongs to the YkuD family.</text>
</comment>
<dbReference type="OrthoDB" id="9809748at2"/>
<keyword evidence="6 7" id="KW-0961">Cell wall biogenesis/degradation</keyword>
<dbReference type="SUPFAM" id="SSF141523">
    <property type="entry name" value="L,D-transpeptidase catalytic domain-like"/>
    <property type="match status" value="1"/>
</dbReference>
<reference evidence="10 11" key="1">
    <citation type="journal article" date="2014" name="Nature">
        <title>Sequential evolution of bacterial morphology by co-option of a developmental regulator.</title>
        <authorList>
            <person name="Jiang C."/>
            <person name="Brown P.J."/>
            <person name="Ducret A."/>
            <person name="Brun Y.V."/>
        </authorList>
    </citation>
    <scope>NUCLEOTIDE SEQUENCE [LARGE SCALE GENOMIC DNA]</scope>
    <source>
        <strain evidence="10 11">DSM 16100</strain>
    </source>
</reference>
<comment type="pathway">
    <text evidence="1 7">Cell wall biogenesis; peptidoglycan biosynthesis.</text>
</comment>
<dbReference type="Gene3D" id="2.40.440.10">
    <property type="entry name" value="L,D-transpeptidase catalytic domain-like"/>
    <property type="match status" value="1"/>
</dbReference>
<evidence type="ECO:0000256" key="2">
    <source>
        <dbReference type="ARBA" id="ARBA00005992"/>
    </source>
</evidence>
<feature type="active site" description="Proton donor/acceptor" evidence="7">
    <location>
        <position position="122"/>
    </location>
</feature>
<keyword evidence="11" id="KW-1185">Reference proteome</keyword>
<comment type="caution">
    <text evidence="10">The sequence shown here is derived from an EMBL/GenBank/DDBJ whole genome shotgun (WGS) entry which is preliminary data.</text>
</comment>
<dbReference type="AlphaFoldDB" id="V4PVK7"/>
<sequence length="168" mass="18082">MFSKRQILALPAAWLLLAGQAQAQPQNQAAARIVVWKSERRMVAYDAAGRALKTFHIALGPSPKGHKSEEGDGRTPEGLYRISGRNKTSAYHLSLRVSYPNAADRAQAKARGVSPGGDIFIHGQPNGTLPGKLKIPYDWTAGCIAISNAEIEALWAMVANGTPIEIKP</sequence>
<dbReference type="PANTHER" id="PTHR36699:SF1">
    <property type="entry name" value="L,D-TRANSPEPTIDASE YAFK-RELATED"/>
    <property type="match status" value="1"/>
</dbReference>
<proteinExistence type="inferred from homology"/>
<dbReference type="Proteomes" id="UP000017837">
    <property type="component" value="Unassembled WGS sequence"/>
</dbReference>
<accession>V4PVK7</accession>
<evidence type="ECO:0000256" key="4">
    <source>
        <dbReference type="ARBA" id="ARBA00022960"/>
    </source>
</evidence>
<dbReference type="InterPro" id="IPR005490">
    <property type="entry name" value="LD_TPept_cat_dom"/>
</dbReference>
<evidence type="ECO:0000256" key="5">
    <source>
        <dbReference type="ARBA" id="ARBA00022984"/>
    </source>
</evidence>
<feature type="chain" id="PRO_5004725384" description="L,D-TPase catalytic domain-containing protein" evidence="8">
    <location>
        <begin position="24"/>
        <end position="168"/>
    </location>
</feature>
<gene>
    <name evidence="10" type="ORF">ABENE_08600</name>
</gene>
<keyword evidence="5 7" id="KW-0573">Peptidoglycan synthesis</keyword>
<name>V4PVK7_9CAUL</name>
<dbReference type="STRING" id="1121022.GCA_000376105_01278"/>
<dbReference type="RefSeq" id="WP_018080943.1">
    <property type="nucleotide sequence ID" value="NZ_AQWM01000003.1"/>
</dbReference>
<evidence type="ECO:0000256" key="1">
    <source>
        <dbReference type="ARBA" id="ARBA00004752"/>
    </source>
</evidence>